<accession>A0A327RBI8</accession>
<dbReference type="Proteomes" id="UP000249696">
    <property type="component" value="Unassembled WGS sequence"/>
</dbReference>
<gene>
    <name evidence="1" type="ORF">LV92_02069</name>
</gene>
<dbReference type="InterPro" id="IPR032710">
    <property type="entry name" value="NTF2-like_dom_sf"/>
</dbReference>
<organism evidence="1 2">
    <name type="scientific">Arenibacter echinorum</name>
    <dbReference type="NCBI Taxonomy" id="440515"/>
    <lineage>
        <taxon>Bacteria</taxon>
        <taxon>Pseudomonadati</taxon>
        <taxon>Bacteroidota</taxon>
        <taxon>Flavobacteriia</taxon>
        <taxon>Flavobacteriales</taxon>
        <taxon>Flavobacteriaceae</taxon>
        <taxon>Arenibacter</taxon>
    </lineage>
</organism>
<dbReference type="SUPFAM" id="SSF54427">
    <property type="entry name" value="NTF2-like"/>
    <property type="match status" value="1"/>
</dbReference>
<comment type="caution">
    <text evidence="1">The sequence shown here is derived from an EMBL/GenBank/DDBJ whole genome shotgun (WGS) entry which is preliminary data.</text>
</comment>
<dbReference type="EMBL" id="QLLN01000003">
    <property type="protein sequence ID" value="RAJ12833.1"/>
    <property type="molecule type" value="Genomic_DNA"/>
</dbReference>
<keyword evidence="2" id="KW-1185">Reference proteome</keyword>
<evidence type="ECO:0000313" key="1">
    <source>
        <dbReference type="EMBL" id="RAJ12833.1"/>
    </source>
</evidence>
<protein>
    <submittedName>
        <fullName evidence="1">Uncharacterized protein DUF4440</fullName>
    </submittedName>
</protein>
<name>A0A327RBI8_9FLAO</name>
<dbReference type="RefSeq" id="WP_111623529.1">
    <property type="nucleotide sequence ID" value="NZ_QLLN01000003.1"/>
</dbReference>
<proteinExistence type="predicted"/>
<evidence type="ECO:0000313" key="2">
    <source>
        <dbReference type="Proteomes" id="UP000249696"/>
    </source>
</evidence>
<sequence>MKTVSYGRIAVLFIYTLLFFNTGQAQMESSSELYRTILKLDSTLFVDGFNNCELKKMEYLIAPDLEFYHDQAGPSTSKEEFFKAIKENICGNADKKPIRKMVAESMEVFPLYNNGVLYGAIQNGVHEFYIKEANKELYITGIAKFSHVYILQDSIWQLKRVLSYDHQSPEE</sequence>
<dbReference type="OrthoDB" id="1357763at2"/>
<reference evidence="1 2" key="1">
    <citation type="submission" date="2018-06" db="EMBL/GenBank/DDBJ databases">
        <title>Genomic Encyclopedia of Archaeal and Bacterial Type Strains, Phase II (KMG-II): from individual species to whole genera.</title>
        <authorList>
            <person name="Goeker M."/>
        </authorList>
    </citation>
    <scope>NUCLEOTIDE SEQUENCE [LARGE SCALE GENOMIC DNA]</scope>
    <source>
        <strain evidence="1 2">DSM 23522</strain>
    </source>
</reference>
<dbReference type="AlphaFoldDB" id="A0A327RBI8"/>